<keyword evidence="11" id="KW-1185">Reference proteome</keyword>
<comment type="caution">
    <text evidence="10">The sequence shown here is derived from an EMBL/GenBank/DDBJ whole genome shotgun (WGS) entry which is preliminary data.</text>
</comment>
<dbReference type="GO" id="GO:0004691">
    <property type="term" value="F:cAMP-dependent protein kinase activity"/>
    <property type="evidence" value="ECO:0007669"/>
    <property type="project" value="TreeGrafter"/>
</dbReference>
<evidence type="ECO:0000313" key="11">
    <source>
        <dbReference type="Proteomes" id="UP000186817"/>
    </source>
</evidence>
<evidence type="ECO:0000256" key="2">
    <source>
        <dbReference type="ARBA" id="ARBA00022679"/>
    </source>
</evidence>
<evidence type="ECO:0000256" key="4">
    <source>
        <dbReference type="ARBA" id="ARBA00022777"/>
    </source>
</evidence>
<evidence type="ECO:0000256" key="8">
    <source>
        <dbReference type="SAM" id="Phobius"/>
    </source>
</evidence>
<sequence length="668" mass="73462">MTRSSSVLAVLALAFVGIAFVVPPLRVSTPRGLPDKLGHAEPPSDAGAIVMGVLAGVMVGLAVPASSWAINDLPESPGSQVEELVFWCSFSPLFTVPGTTFSVVRPSYMQGVDAALAATKPGEIDFVTRSRIEASYFPQVLEELKQERVKLEAAPSKQERLERATQQMREYAQTAQFRVAEEVPEVRMVLILSVSIYVFDCCRFIDECGLTMQVPVALLVSLKGGSLPAQATSEQRAGRLVAYFLLECFTRPSYDHDEEIADDDGCGDDPGLIPELTALLDEGHGHSEVTALLQHGADPLLCEQQQEQEQAQETQQKQEQKPGREKSQSSEQEQARRGAPGRADLQYSDGAEHPKEQPVQLTALRTQGVLGAGAFGKVFKVLGADQRFAEVLDVASSEVYALKPRGEGMFSKIVSSQLQRRDRASKFAIREAKALHRSSHAFIVRLIHIFQTQSYYALLMELCDKSLNACILDHVSATGRLEGLPEDLARRYAACITLALEYLHQQKVVFRDLKPDNVLVTFQDNVAKLADFGLARSLDPSFLDKGIEHCFAYSYQVRIEEHFGGADPDSDNDEKVYDEPKFYDSEDEEDGLGKTRRNADKLEPLVKQITDDGGQARLSLAYAEPGGVGLSVTFRTDDCVYRRMGCCMLLMLLGQHGGSLAEMKGQYG</sequence>
<evidence type="ECO:0000256" key="7">
    <source>
        <dbReference type="SAM" id="MobiDB-lite"/>
    </source>
</evidence>
<dbReference type="PANTHER" id="PTHR24353:SF143">
    <property type="entry name" value="PROTEIN KINASE DOMAIN-CONTAINING PROTEIN"/>
    <property type="match status" value="1"/>
</dbReference>
<dbReference type="Proteomes" id="UP000186817">
    <property type="component" value="Unassembled WGS sequence"/>
</dbReference>
<keyword evidence="8" id="KW-1133">Transmembrane helix</keyword>
<evidence type="ECO:0000256" key="5">
    <source>
        <dbReference type="ARBA" id="ARBA00022840"/>
    </source>
</evidence>
<dbReference type="InterPro" id="IPR017441">
    <property type="entry name" value="Protein_kinase_ATP_BS"/>
</dbReference>
<feature type="binding site" evidence="6">
    <location>
        <position position="403"/>
    </location>
    <ligand>
        <name>ATP</name>
        <dbReference type="ChEBI" id="CHEBI:30616"/>
    </ligand>
</feature>
<protein>
    <submittedName>
        <fullName evidence="10">Serine/threonine-protein kinase nrc-2</fullName>
    </submittedName>
</protein>
<keyword evidence="3 6" id="KW-0547">Nucleotide-binding</keyword>
<evidence type="ECO:0000259" key="9">
    <source>
        <dbReference type="PROSITE" id="PS50011"/>
    </source>
</evidence>
<dbReference type="PANTHER" id="PTHR24353">
    <property type="entry name" value="CYCLIC NUCLEOTIDE-DEPENDENT PROTEIN KINASE"/>
    <property type="match status" value="1"/>
</dbReference>
<dbReference type="PROSITE" id="PS50011">
    <property type="entry name" value="PROTEIN_KINASE_DOM"/>
    <property type="match status" value="1"/>
</dbReference>
<keyword evidence="8" id="KW-0812">Transmembrane</keyword>
<gene>
    <name evidence="10" type="primary">nrc-2</name>
    <name evidence="10" type="ORF">AK812_SmicGene18479</name>
</gene>
<keyword evidence="8" id="KW-0472">Membrane</keyword>
<keyword evidence="2" id="KW-0808">Transferase</keyword>
<dbReference type="Gene3D" id="1.10.510.10">
    <property type="entry name" value="Transferase(Phosphotransferase) domain 1"/>
    <property type="match status" value="1"/>
</dbReference>
<evidence type="ECO:0000256" key="1">
    <source>
        <dbReference type="ARBA" id="ARBA00022527"/>
    </source>
</evidence>
<keyword evidence="1" id="KW-0723">Serine/threonine-protein kinase</keyword>
<evidence type="ECO:0000256" key="6">
    <source>
        <dbReference type="PROSITE-ProRule" id="PRU10141"/>
    </source>
</evidence>
<reference evidence="10 11" key="1">
    <citation type="submission" date="2016-02" db="EMBL/GenBank/DDBJ databases">
        <title>Genome analysis of coral dinoflagellate symbionts highlights evolutionary adaptations to a symbiotic lifestyle.</title>
        <authorList>
            <person name="Aranda M."/>
            <person name="Li Y."/>
            <person name="Liew Y.J."/>
            <person name="Baumgarten S."/>
            <person name="Simakov O."/>
            <person name="Wilson M."/>
            <person name="Piel J."/>
            <person name="Ashoor H."/>
            <person name="Bougouffa S."/>
            <person name="Bajic V.B."/>
            <person name="Ryu T."/>
            <person name="Ravasi T."/>
            <person name="Bayer T."/>
            <person name="Micklem G."/>
            <person name="Kim H."/>
            <person name="Bhak J."/>
            <person name="Lajeunesse T.C."/>
            <person name="Voolstra C.R."/>
        </authorList>
    </citation>
    <scope>NUCLEOTIDE SEQUENCE [LARGE SCALE GENOMIC DNA]</scope>
    <source>
        <strain evidence="10 11">CCMP2467</strain>
    </source>
</reference>
<dbReference type="OrthoDB" id="435035at2759"/>
<name>A0A1Q9DV54_SYMMI</name>
<keyword evidence="5 6" id="KW-0067">ATP-binding</keyword>
<feature type="compositionally biased region" description="Low complexity" evidence="7">
    <location>
        <begin position="305"/>
        <end position="315"/>
    </location>
</feature>
<dbReference type="PROSITE" id="PS00107">
    <property type="entry name" value="PROTEIN_KINASE_ATP"/>
    <property type="match status" value="1"/>
</dbReference>
<feature type="domain" description="Protein kinase" evidence="9">
    <location>
        <begin position="364"/>
        <end position="668"/>
    </location>
</feature>
<dbReference type="InterPro" id="IPR000719">
    <property type="entry name" value="Prot_kinase_dom"/>
</dbReference>
<accession>A0A1Q9DV54</accession>
<evidence type="ECO:0000313" key="10">
    <source>
        <dbReference type="EMBL" id="OLP99021.1"/>
    </source>
</evidence>
<dbReference type="GO" id="GO:0005952">
    <property type="term" value="C:cAMP-dependent protein kinase complex"/>
    <property type="evidence" value="ECO:0007669"/>
    <property type="project" value="TreeGrafter"/>
</dbReference>
<dbReference type="InterPro" id="IPR011009">
    <property type="entry name" value="Kinase-like_dom_sf"/>
</dbReference>
<feature type="transmembrane region" description="Helical" evidence="8">
    <location>
        <begin position="46"/>
        <end position="70"/>
    </location>
</feature>
<dbReference type="AlphaFoldDB" id="A0A1Q9DV54"/>
<dbReference type="Pfam" id="PF00069">
    <property type="entry name" value="Pkinase"/>
    <property type="match status" value="1"/>
</dbReference>
<proteinExistence type="predicted"/>
<feature type="transmembrane region" description="Helical" evidence="8">
    <location>
        <begin position="6"/>
        <end position="25"/>
    </location>
</feature>
<dbReference type="CDD" id="cd00180">
    <property type="entry name" value="PKc"/>
    <property type="match status" value="1"/>
</dbReference>
<dbReference type="EMBL" id="LSRX01000377">
    <property type="protein sequence ID" value="OLP99021.1"/>
    <property type="molecule type" value="Genomic_DNA"/>
</dbReference>
<feature type="region of interest" description="Disordered" evidence="7">
    <location>
        <begin position="305"/>
        <end position="357"/>
    </location>
</feature>
<dbReference type="Gene3D" id="3.30.200.20">
    <property type="entry name" value="Phosphorylase Kinase, domain 1"/>
    <property type="match status" value="1"/>
</dbReference>
<organism evidence="10 11">
    <name type="scientific">Symbiodinium microadriaticum</name>
    <name type="common">Dinoflagellate</name>
    <name type="synonym">Zooxanthella microadriatica</name>
    <dbReference type="NCBI Taxonomy" id="2951"/>
    <lineage>
        <taxon>Eukaryota</taxon>
        <taxon>Sar</taxon>
        <taxon>Alveolata</taxon>
        <taxon>Dinophyceae</taxon>
        <taxon>Suessiales</taxon>
        <taxon>Symbiodiniaceae</taxon>
        <taxon>Symbiodinium</taxon>
    </lineage>
</organism>
<dbReference type="GO" id="GO:0005524">
    <property type="term" value="F:ATP binding"/>
    <property type="evidence" value="ECO:0007669"/>
    <property type="project" value="UniProtKB-UniRule"/>
</dbReference>
<feature type="compositionally biased region" description="Basic and acidic residues" evidence="7">
    <location>
        <begin position="316"/>
        <end position="336"/>
    </location>
</feature>
<dbReference type="SMART" id="SM00220">
    <property type="entry name" value="S_TKc"/>
    <property type="match status" value="1"/>
</dbReference>
<evidence type="ECO:0000256" key="3">
    <source>
        <dbReference type="ARBA" id="ARBA00022741"/>
    </source>
</evidence>
<dbReference type="SUPFAM" id="SSF56112">
    <property type="entry name" value="Protein kinase-like (PK-like)"/>
    <property type="match status" value="1"/>
</dbReference>
<keyword evidence="4 10" id="KW-0418">Kinase</keyword>